<feature type="domain" description="Transcription initiation factor TFIID subunit 1 histone acetyltransferase" evidence="6">
    <location>
        <begin position="334"/>
        <end position="800"/>
    </location>
</feature>
<feature type="compositionally biased region" description="Acidic residues" evidence="5">
    <location>
        <begin position="58"/>
        <end position="69"/>
    </location>
</feature>
<dbReference type="AlphaFoldDB" id="A0A0J0XCN9"/>
<protein>
    <recommendedName>
        <fullName evidence="10">Transcription initiation factor TFIID subunit 1 histone acetyltransferase domain-containing protein</fullName>
    </recommendedName>
</protein>
<dbReference type="GO" id="GO:0004402">
    <property type="term" value="F:histone acetyltransferase activity"/>
    <property type="evidence" value="ECO:0007669"/>
    <property type="project" value="InterPro"/>
</dbReference>
<feature type="region of interest" description="Disordered" evidence="5">
    <location>
        <begin position="49"/>
        <end position="73"/>
    </location>
</feature>
<gene>
    <name evidence="8" type="ORF">CC85DRAFT_289157</name>
</gene>
<keyword evidence="9" id="KW-1185">Reference proteome</keyword>
<dbReference type="GO" id="GO:0051123">
    <property type="term" value="P:RNA polymerase II preinitiation complex assembly"/>
    <property type="evidence" value="ECO:0007669"/>
    <property type="project" value="TreeGrafter"/>
</dbReference>
<reference evidence="8 9" key="1">
    <citation type="submission" date="2015-03" db="EMBL/GenBank/DDBJ databases">
        <title>Genomics and transcriptomics of the oil-accumulating basidiomycete yeast T. oleaginosus allow insights into substrate utilization and the diverse evolutionary trajectories of mating systems in fungi.</title>
        <authorList>
            <consortium name="DOE Joint Genome Institute"/>
            <person name="Kourist R."/>
            <person name="Kracht O."/>
            <person name="Bracharz F."/>
            <person name="Lipzen A."/>
            <person name="Nolan M."/>
            <person name="Ohm R."/>
            <person name="Grigoriev I."/>
            <person name="Sun S."/>
            <person name="Heitman J."/>
            <person name="Bruck T."/>
            <person name="Nowrousian M."/>
        </authorList>
    </citation>
    <scope>NUCLEOTIDE SEQUENCE [LARGE SCALE GENOMIC DNA]</scope>
    <source>
        <strain evidence="8 9">IBC0246</strain>
    </source>
</reference>
<dbReference type="EMBL" id="KQ087281">
    <property type="protein sequence ID" value="KLT38831.1"/>
    <property type="molecule type" value="Genomic_DNA"/>
</dbReference>
<dbReference type="STRING" id="879819.A0A0J0XCN9"/>
<evidence type="ECO:0000259" key="7">
    <source>
        <dbReference type="Pfam" id="PF15288"/>
    </source>
</evidence>
<feature type="region of interest" description="Disordered" evidence="5">
    <location>
        <begin position="99"/>
        <end position="119"/>
    </location>
</feature>
<evidence type="ECO:0000256" key="3">
    <source>
        <dbReference type="ARBA" id="ARBA00023163"/>
    </source>
</evidence>
<dbReference type="PANTHER" id="PTHR13900:SF0">
    <property type="entry name" value="TRANSCRIPTION INITIATION FACTOR TFIID SUBUNIT 1"/>
    <property type="match status" value="1"/>
</dbReference>
<evidence type="ECO:0000259" key="6">
    <source>
        <dbReference type="Pfam" id="PF12157"/>
    </source>
</evidence>
<keyword evidence="4" id="KW-0539">Nucleus</keyword>
<evidence type="ECO:0000256" key="5">
    <source>
        <dbReference type="SAM" id="MobiDB-lite"/>
    </source>
</evidence>
<keyword evidence="2" id="KW-0805">Transcription regulation</keyword>
<dbReference type="GO" id="GO:0005669">
    <property type="term" value="C:transcription factor TFIID complex"/>
    <property type="evidence" value="ECO:0007669"/>
    <property type="project" value="InterPro"/>
</dbReference>
<dbReference type="Proteomes" id="UP000053611">
    <property type="component" value="Unassembled WGS sequence"/>
</dbReference>
<dbReference type="InterPro" id="IPR041670">
    <property type="entry name" value="Znf-CCHC_6"/>
</dbReference>
<comment type="subcellular location">
    <subcellularLocation>
        <location evidence="1">Nucleus</location>
    </subcellularLocation>
</comment>
<dbReference type="Pfam" id="PF15288">
    <property type="entry name" value="zf-CCHC_6"/>
    <property type="match status" value="1"/>
</dbReference>
<dbReference type="PANTHER" id="PTHR13900">
    <property type="entry name" value="TRANSCRIPTION INITIATION FACTOR TFIID"/>
    <property type="match status" value="1"/>
</dbReference>
<dbReference type="GeneID" id="28985126"/>
<proteinExistence type="predicted"/>
<organism evidence="8 9">
    <name type="scientific">Cutaneotrichosporon oleaginosum</name>
    <dbReference type="NCBI Taxonomy" id="879819"/>
    <lineage>
        <taxon>Eukaryota</taxon>
        <taxon>Fungi</taxon>
        <taxon>Dikarya</taxon>
        <taxon>Basidiomycota</taxon>
        <taxon>Agaricomycotina</taxon>
        <taxon>Tremellomycetes</taxon>
        <taxon>Trichosporonales</taxon>
        <taxon>Trichosporonaceae</taxon>
        <taxon>Cutaneotrichosporon</taxon>
    </lineage>
</organism>
<accession>A0A0J0XCN9</accession>
<name>A0A0J0XCN9_9TREE</name>
<keyword evidence="3" id="KW-0804">Transcription</keyword>
<evidence type="ECO:0000256" key="1">
    <source>
        <dbReference type="ARBA" id="ARBA00004123"/>
    </source>
</evidence>
<feature type="domain" description="Zinc knuckle" evidence="7">
    <location>
        <begin position="967"/>
        <end position="988"/>
    </location>
</feature>
<evidence type="ECO:0000313" key="9">
    <source>
        <dbReference type="Proteomes" id="UP000053611"/>
    </source>
</evidence>
<dbReference type="Pfam" id="PF12157">
    <property type="entry name" value="DUF3591"/>
    <property type="match status" value="1"/>
</dbReference>
<dbReference type="RefSeq" id="XP_018275322.1">
    <property type="nucleotide sequence ID" value="XM_018424523.1"/>
</dbReference>
<evidence type="ECO:0008006" key="10">
    <source>
        <dbReference type="Google" id="ProtNLM"/>
    </source>
</evidence>
<evidence type="ECO:0000313" key="8">
    <source>
        <dbReference type="EMBL" id="KLT38831.1"/>
    </source>
</evidence>
<evidence type="ECO:0000256" key="2">
    <source>
        <dbReference type="ARBA" id="ARBA00023015"/>
    </source>
</evidence>
<feature type="region of interest" description="Disordered" evidence="5">
    <location>
        <begin position="1017"/>
        <end position="1039"/>
    </location>
</feature>
<dbReference type="InterPro" id="IPR040240">
    <property type="entry name" value="TAF1"/>
</dbReference>
<dbReference type="OrthoDB" id="5752at2759"/>
<sequence>MDVDEDDTLGSAFGLGSVLAEAGVDEAALNAFLERTEGKNSRALETAIQQGDEKYMDDVSDDELPDESAEDRAARAREQAAIRANEERWARRAAAELAGVGAGPSDKEKRRKRQAERAAAEKDVVRAVWPDFRQGTVLKMSEVFYETPAARGAMAAALKKKKRRLLDGLPHETFMVTVEPQKERPPTMSFLLPNLPPLPVHNPSEASYLTPVGQLFDQQWVKEARERRRKDMTRPPRGVRFDDNVEILEEKPLDLADWERDIVMCGLDLAMTAHDPLQLRNEHLEKSDWIADVIWDARRASPDLIDVHSDDEETVAIREKETPMTAAQSKLDPFNLSNDHLYEHNRASRFRIRQTFGAIEVFHSQPAKILQMPYYKTTLDKNEARMWHRTPLQFPTGVWNSFSKLKANHNTQRKSRLMADPSERFKTTKDLSLTEKGPFVLLEFSEEYPPIMSGYGMGTTIVNYYRKKDDKDDTVPKLDLGQPSILNVGDTEPFLLSYVDPGKVTQIIHNNLIRAPIWKHTHESTDFLVIRQTINNHTTYHIREIKDLFVVGQTVPHESEVPGPHARKNTNTAKLRLMIFAWILIKKNKEPQHQRVKLSRLQKYFPDQTELQMRQRLKIKGNEFLEYDKEAGFHSGFWKLNPNYDFPTERKEVEALVTPEMASLYEAMQVGAQHLRDAGYTKTAEGNADDEFGDGTEAGLDVEQRLAVWSTTLNYKKAEAQKAWLQVHGDGDPTGRGEGFSFLKTNMKNYFLRKGETEEGRRLEAEAKAGGGPVKISNAEQNRIYEEEKRKVWDLQWKALSNPVPPALDLDLTAETVEPNQAMGPRFPKAERAFSRSGSTFESPMDDPRSPSAFSFDGESQFTGNDRGAHKVLRIKRIVRGKQTVEIVRDQAVIQSYLRRVEERKLAQYTDELEHLAPTGNAEEDELKIQAIRAEVLRLKKNQVRRQQRKKYQGKGELPEVAEGEGKRRCGACGAYGHTKANRNCPKFNAKQADSSGTTPVAGPTPYGYGAQMDAYAPATPDAPSPAPMKIKLALGGPR</sequence>
<evidence type="ECO:0000256" key="4">
    <source>
        <dbReference type="ARBA" id="ARBA00023242"/>
    </source>
</evidence>
<dbReference type="GO" id="GO:0016251">
    <property type="term" value="F:RNA polymerase II general transcription initiation factor activity"/>
    <property type="evidence" value="ECO:0007669"/>
    <property type="project" value="InterPro"/>
</dbReference>
<dbReference type="InterPro" id="IPR022591">
    <property type="entry name" value="TAF1_HAT_dom"/>
</dbReference>
<dbReference type="GO" id="GO:0017025">
    <property type="term" value="F:TBP-class protein binding"/>
    <property type="evidence" value="ECO:0007669"/>
    <property type="project" value="InterPro"/>
</dbReference>